<reference evidence="1 2" key="1">
    <citation type="submission" date="2016-05" db="EMBL/GenBank/DDBJ databases">
        <title>Paenibacillus sp. 1ZS3-15 nov., isolated from the rhizosphere soil.</title>
        <authorList>
            <person name="Zhang X.X."/>
            <person name="Zhang J."/>
        </authorList>
    </citation>
    <scope>NUCLEOTIDE SEQUENCE [LARGE SCALE GENOMIC DNA]</scope>
    <source>
        <strain evidence="1 2">1ZS3-15</strain>
    </source>
</reference>
<dbReference type="OrthoDB" id="2498270at2"/>
<evidence type="ECO:0000313" key="2">
    <source>
        <dbReference type="Proteomes" id="UP000078454"/>
    </source>
</evidence>
<sequence length="450" mass="52433">MKPQNLIYTFVSYASHYDTPWGHGTAVEGVERTARLAHAYGIPVTWIVNRGSIPVLGEQIRQWHEAYGDDIILQCPFFMEDMAMSKDALKARLETDWKHVQEAFPWATTKIAARGKIYNEVIEVLEELDFQGMWGYCWEQVWWDGITHKGIPWGSWYVDSHRYKIPHAGKGKVVACEWTARDLHLSYHTGSPVIYSTDPNDVLRAGLCTGEEITYWQMLFDEYLANTDHNEQVFFLQQQEAHEMEFSDRFQVFPASHVEACEGMLDRFFAYVAQCGVTLTTLPKALATYHERNQITPPSYMLTKDKPIRPEVNDYTMTLGGVAAGPWPDTFFYYDSQCQMAFVKGECKPRLLRNYVGQWNMQDEFEEKVPPLFITTYEKSSERIELVYEIGNWKPMPFGLTYWDDELGDYEIESCSDHVELKVIKDELVFLRFNLTGEKRMIRLLLRKKM</sequence>
<dbReference type="AlphaFoldDB" id="A0A198A9T3"/>
<name>A0A198A9T3_9BACL</name>
<organism evidence="1 2">
    <name type="scientific">Paenibacillus oryzisoli</name>
    <dbReference type="NCBI Taxonomy" id="1850517"/>
    <lineage>
        <taxon>Bacteria</taxon>
        <taxon>Bacillati</taxon>
        <taxon>Bacillota</taxon>
        <taxon>Bacilli</taxon>
        <taxon>Bacillales</taxon>
        <taxon>Paenibacillaceae</taxon>
        <taxon>Paenibacillus</taxon>
    </lineage>
</organism>
<accession>A0A198A9T3</accession>
<gene>
    <name evidence="1" type="ORF">A8708_14565</name>
</gene>
<proteinExistence type="predicted"/>
<dbReference type="RefSeq" id="WP_068665281.1">
    <property type="nucleotide sequence ID" value="NZ_LYPB01000070.1"/>
</dbReference>
<dbReference type="Proteomes" id="UP000078454">
    <property type="component" value="Unassembled WGS sequence"/>
</dbReference>
<keyword evidence="2" id="KW-1185">Reference proteome</keyword>
<dbReference type="EMBL" id="LYPB01000070">
    <property type="protein sequence ID" value="OAS17713.1"/>
    <property type="molecule type" value="Genomic_DNA"/>
</dbReference>
<evidence type="ECO:0000313" key="1">
    <source>
        <dbReference type="EMBL" id="OAS17713.1"/>
    </source>
</evidence>
<protein>
    <submittedName>
        <fullName evidence="1">Uncharacterized protein</fullName>
    </submittedName>
</protein>
<dbReference type="STRING" id="1850517.A8708_14565"/>
<comment type="caution">
    <text evidence="1">The sequence shown here is derived from an EMBL/GenBank/DDBJ whole genome shotgun (WGS) entry which is preliminary data.</text>
</comment>